<gene>
    <name evidence="2" type="ORF">SAMN02745973_01119</name>
</gene>
<keyword evidence="1" id="KW-1133">Transmembrane helix</keyword>
<reference evidence="2 3" key="1">
    <citation type="submission" date="2017-02" db="EMBL/GenBank/DDBJ databases">
        <authorList>
            <person name="Peterson S.W."/>
        </authorList>
    </citation>
    <scope>NUCLEOTIDE SEQUENCE [LARGE SCALE GENOMIC DNA]</scope>
    <source>
        <strain evidence="2 3">DSM 15102</strain>
    </source>
</reference>
<feature type="transmembrane region" description="Helical" evidence="1">
    <location>
        <begin position="60"/>
        <end position="85"/>
    </location>
</feature>
<evidence type="ECO:0008006" key="4">
    <source>
        <dbReference type="Google" id="ProtNLM"/>
    </source>
</evidence>
<dbReference type="RefSeq" id="WP_087678567.1">
    <property type="nucleotide sequence ID" value="NZ_FUWV01000005.1"/>
</dbReference>
<dbReference type="EMBL" id="FUWV01000005">
    <property type="protein sequence ID" value="SJZ59295.1"/>
    <property type="molecule type" value="Genomic_DNA"/>
</dbReference>
<keyword evidence="1" id="KW-0812">Transmembrane</keyword>
<dbReference type="Proteomes" id="UP000196365">
    <property type="component" value="Unassembled WGS sequence"/>
</dbReference>
<feature type="transmembrane region" description="Helical" evidence="1">
    <location>
        <begin position="249"/>
        <end position="268"/>
    </location>
</feature>
<proteinExistence type="predicted"/>
<evidence type="ECO:0000313" key="2">
    <source>
        <dbReference type="EMBL" id="SJZ59295.1"/>
    </source>
</evidence>
<organism evidence="2 3">
    <name type="scientific">Garciella nitratireducens DSM 15102</name>
    <dbReference type="NCBI Taxonomy" id="1121911"/>
    <lineage>
        <taxon>Bacteria</taxon>
        <taxon>Bacillati</taxon>
        <taxon>Bacillota</taxon>
        <taxon>Clostridia</taxon>
        <taxon>Eubacteriales</taxon>
        <taxon>Eubacteriaceae</taxon>
        <taxon>Garciella</taxon>
    </lineage>
</organism>
<feature type="transmembrane region" description="Helical" evidence="1">
    <location>
        <begin position="106"/>
        <end position="131"/>
    </location>
</feature>
<sequence length="273" mass="31637">MNIIKMEFLACFKRKEIHFVMLFLIALSLLSYSMECIAFYGSEMRFIRSSNESTIFLGVYASSVMSTILMMLPLISSLIYSDSFYKDYHNGVIKVILTRVRKSDYILSKAAVVFVSSFMTFFIALFINLIIVKVTFPTVGFDNNYSLPPYDIGVQNFDGTFFLDFIRVQSPFTFNIMILFILSFFSGLLSLFTYGVYFLFLDKNRIFGLFFSFMCYIVSMIGLYMLGFWKFSLANQLQPVHEGTFQPLIIWGIILIAISIYLIVWKGIKNEFI</sequence>
<name>A0A1T4LXA3_9FIRM</name>
<evidence type="ECO:0000256" key="1">
    <source>
        <dbReference type="SAM" id="Phobius"/>
    </source>
</evidence>
<feature type="transmembrane region" description="Helical" evidence="1">
    <location>
        <begin position="20"/>
        <end position="40"/>
    </location>
</feature>
<keyword evidence="1" id="KW-0472">Membrane</keyword>
<feature type="transmembrane region" description="Helical" evidence="1">
    <location>
        <begin position="172"/>
        <end position="200"/>
    </location>
</feature>
<evidence type="ECO:0000313" key="3">
    <source>
        <dbReference type="Proteomes" id="UP000196365"/>
    </source>
</evidence>
<dbReference type="OrthoDB" id="2025662at2"/>
<accession>A0A1T4LXA3</accession>
<protein>
    <recommendedName>
        <fullName evidence="4">ABC-2 family transporter protein</fullName>
    </recommendedName>
</protein>
<feature type="transmembrane region" description="Helical" evidence="1">
    <location>
        <begin position="207"/>
        <end position="229"/>
    </location>
</feature>
<keyword evidence="3" id="KW-1185">Reference proteome</keyword>
<dbReference type="AlphaFoldDB" id="A0A1T4LXA3"/>